<evidence type="ECO:0000259" key="1">
    <source>
        <dbReference type="PROSITE" id="PS51186"/>
    </source>
</evidence>
<comment type="caution">
    <text evidence="2">The sequence shown here is derived from an EMBL/GenBank/DDBJ whole genome shotgun (WGS) entry which is preliminary data.</text>
</comment>
<name>A0A2V4ABU8_9BACT</name>
<dbReference type="EMBL" id="QFLI01000003">
    <property type="protein sequence ID" value="PXY01494.1"/>
    <property type="molecule type" value="Genomic_DNA"/>
</dbReference>
<dbReference type="AlphaFoldDB" id="A0A2V4ABU8"/>
<dbReference type="OrthoDB" id="7205533at2"/>
<reference evidence="2 3" key="1">
    <citation type="submission" date="2018-05" db="EMBL/GenBank/DDBJ databases">
        <title>Marinifilum breve JC075T sp. nov., a marine bacterium isolated from Yongle Blue Hole in the South China Sea.</title>
        <authorList>
            <person name="Fu T."/>
        </authorList>
    </citation>
    <scope>NUCLEOTIDE SEQUENCE [LARGE SCALE GENOMIC DNA]</scope>
    <source>
        <strain evidence="2 3">JC075</strain>
    </source>
</reference>
<evidence type="ECO:0000313" key="2">
    <source>
        <dbReference type="EMBL" id="PXY01494.1"/>
    </source>
</evidence>
<evidence type="ECO:0000313" key="3">
    <source>
        <dbReference type="Proteomes" id="UP000248079"/>
    </source>
</evidence>
<dbReference type="RefSeq" id="WP_110360307.1">
    <property type="nucleotide sequence ID" value="NZ_QFLI01000003.1"/>
</dbReference>
<dbReference type="Gene3D" id="3.40.630.30">
    <property type="match status" value="1"/>
</dbReference>
<feature type="domain" description="N-acetyltransferase" evidence="1">
    <location>
        <begin position="5"/>
        <end position="173"/>
    </location>
</feature>
<sequence>MIEKMIIREAKFEDASKIAMLKLQVWLHTYTTDGIEGEYADYLVTEITKEKTEFIIQNPDKKLFLLEKEGRTIGCYQLDFDTKCPNPEIKAPELSVLYLSQHFHGMGLGKQMLKHAEGEILKLGYDAIWLTAYYENKQAIAFYQHQKYAMKGKCYFEMGDSKYENWVFWKPLI</sequence>
<accession>A0A2V4ABU8</accession>
<dbReference type="CDD" id="cd04301">
    <property type="entry name" value="NAT_SF"/>
    <property type="match status" value="1"/>
</dbReference>
<organism evidence="2 3">
    <name type="scientific">Marinifilum breve</name>
    <dbReference type="NCBI Taxonomy" id="2184082"/>
    <lineage>
        <taxon>Bacteria</taxon>
        <taxon>Pseudomonadati</taxon>
        <taxon>Bacteroidota</taxon>
        <taxon>Bacteroidia</taxon>
        <taxon>Marinilabiliales</taxon>
        <taxon>Marinifilaceae</taxon>
    </lineage>
</organism>
<dbReference type="Pfam" id="PF00583">
    <property type="entry name" value="Acetyltransf_1"/>
    <property type="match status" value="1"/>
</dbReference>
<dbReference type="SUPFAM" id="SSF55729">
    <property type="entry name" value="Acyl-CoA N-acyltransferases (Nat)"/>
    <property type="match status" value="1"/>
</dbReference>
<proteinExistence type="predicted"/>
<dbReference type="PROSITE" id="PS51186">
    <property type="entry name" value="GNAT"/>
    <property type="match status" value="1"/>
</dbReference>
<dbReference type="InterPro" id="IPR016181">
    <property type="entry name" value="Acyl_CoA_acyltransferase"/>
</dbReference>
<dbReference type="GO" id="GO:0016747">
    <property type="term" value="F:acyltransferase activity, transferring groups other than amino-acyl groups"/>
    <property type="evidence" value="ECO:0007669"/>
    <property type="project" value="InterPro"/>
</dbReference>
<protein>
    <recommendedName>
        <fullName evidence="1">N-acetyltransferase domain-containing protein</fullName>
    </recommendedName>
</protein>
<dbReference type="InterPro" id="IPR000182">
    <property type="entry name" value="GNAT_dom"/>
</dbReference>
<keyword evidence="3" id="KW-1185">Reference proteome</keyword>
<dbReference type="Proteomes" id="UP000248079">
    <property type="component" value="Unassembled WGS sequence"/>
</dbReference>
<gene>
    <name evidence="2" type="ORF">DF185_08395</name>
</gene>